<evidence type="ECO:0000313" key="4">
    <source>
        <dbReference type="Proteomes" id="UP000321685"/>
    </source>
</evidence>
<accession>A0A511DI14</accession>
<dbReference type="RefSeq" id="WP_373866063.1">
    <property type="nucleotide sequence ID" value="NZ_BJVJ01000034.1"/>
</dbReference>
<dbReference type="EMBL" id="BJVJ01000034">
    <property type="protein sequence ID" value="GEL24446.1"/>
    <property type="molecule type" value="Genomic_DNA"/>
</dbReference>
<dbReference type="PANTHER" id="PTHR35174:SF3">
    <property type="entry name" value="BLL7171 PROTEIN"/>
    <property type="match status" value="1"/>
</dbReference>
<sequence length="119" mass="12621">MKYMLLIYVPESRTAPDPAEAGPMMEAYENFNKAVAGAGVWIAGDALHGTDTATTVRVDDGGTRLVTDGPFAETREILGGYYILDVPDLDSALDWAARCPGSQNGGSIELRPLVEFAAG</sequence>
<reference evidence="3 4" key="1">
    <citation type="submission" date="2019-07" db="EMBL/GenBank/DDBJ databases">
        <title>Whole genome shotgun sequence of Pseudonocardia sulfidoxydans NBRC 16205.</title>
        <authorList>
            <person name="Hosoyama A."/>
            <person name="Uohara A."/>
            <person name="Ohji S."/>
            <person name="Ichikawa N."/>
        </authorList>
    </citation>
    <scope>NUCLEOTIDE SEQUENCE [LARGE SCALE GENOMIC DNA]</scope>
    <source>
        <strain evidence="3 4">NBRC 16205</strain>
    </source>
</reference>
<protein>
    <recommendedName>
        <fullName evidence="2">YCII-related domain-containing protein</fullName>
    </recommendedName>
</protein>
<dbReference type="Proteomes" id="UP000321685">
    <property type="component" value="Unassembled WGS sequence"/>
</dbReference>
<evidence type="ECO:0000256" key="1">
    <source>
        <dbReference type="ARBA" id="ARBA00007689"/>
    </source>
</evidence>
<dbReference type="InterPro" id="IPR005545">
    <property type="entry name" value="YCII"/>
</dbReference>
<comment type="similarity">
    <text evidence="1">Belongs to the YciI family.</text>
</comment>
<dbReference type="PANTHER" id="PTHR35174">
    <property type="entry name" value="BLL7171 PROTEIN-RELATED"/>
    <property type="match status" value="1"/>
</dbReference>
<evidence type="ECO:0000313" key="3">
    <source>
        <dbReference type="EMBL" id="GEL24446.1"/>
    </source>
</evidence>
<organism evidence="3 4">
    <name type="scientific">Pseudonocardia sulfidoxydans NBRC 16205</name>
    <dbReference type="NCBI Taxonomy" id="1223511"/>
    <lineage>
        <taxon>Bacteria</taxon>
        <taxon>Bacillati</taxon>
        <taxon>Actinomycetota</taxon>
        <taxon>Actinomycetes</taxon>
        <taxon>Pseudonocardiales</taxon>
        <taxon>Pseudonocardiaceae</taxon>
        <taxon>Pseudonocardia</taxon>
    </lineage>
</organism>
<name>A0A511DI14_9PSEU</name>
<gene>
    <name evidence="3" type="ORF">PSU4_34000</name>
</gene>
<evidence type="ECO:0000259" key="2">
    <source>
        <dbReference type="Pfam" id="PF03795"/>
    </source>
</evidence>
<dbReference type="Gene3D" id="3.30.70.1060">
    <property type="entry name" value="Dimeric alpha+beta barrel"/>
    <property type="match status" value="1"/>
</dbReference>
<dbReference type="AlphaFoldDB" id="A0A511DI14"/>
<dbReference type="Pfam" id="PF03795">
    <property type="entry name" value="YCII"/>
    <property type="match status" value="1"/>
</dbReference>
<comment type="caution">
    <text evidence="3">The sequence shown here is derived from an EMBL/GenBank/DDBJ whole genome shotgun (WGS) entry which is preliminary data.</text>
</comment>
<dbReference type="InterPro" id="IPR011008">
    <property type="entry name" value="Dimeric_a/b-barrel"/>
</dbReference>
<dbReference type="SUPFAM" id="SSF54909">
    <property type="entry name" value="Dimeric alpha+beta barrel"/>
    <property type="match status" value="1"/>
</dbReference>
<proteinExistence type="inferred from homology"/>
<keyword evidence="4" id="KW-1185">Reference proteome</keyword>
<feature type="domain" description="YCII-related" evidence="2">
    <location>
        <begin position="1"/>
        <end position="116"/>
    </location>
</feature>